<proteinExistence type="predicted"/>
<dbReference type="Proteomes" id="UP001283361">
    <property type="component" value="Unassembled WGS sequence"/>
</dbReference>
<gene>
    <name evidence="2" type="ORF">RRG08_008217</name>
</gene>
<comment type="caution">
    <text evidence="2">The sequence shown here is derived from an EMBL/GenBank/DDBJ whole genome shotgun (WGS) entry which is preliminary data.</text>
</comment>
<dbReference type="AlphaFoldDB" id="A0AAE1CVW4"/>
<feature type="compositionally biased region" description="Polar residues" evidence="1">
    <location>
        <begin position="73"/>
        <end position="99"/>
    </location>
</feature>
<dbReference type="EMBL" id="JAWDGP010006510">
    <property type="protein sequence ID" value="KAK3739608.1"/>
    <property type="molecule type" value="Genomic_DNA"/>
</dbReference>
<feature type="region of interest" description="Disordered" evidence="1">
    <location>
        <begin position="348"/>
        <end position="383"/>
    </location>
</feature>
<accession>A0AAE1CVW4</accession>
<name>A0AAE1CVW4_9GAST</name>
<organism evidence="2 3">
    <name type="scientific">Elysia crispata</name>
    <name type="common">lettuce slug</name>
    <dbReference type="NCBI Taxonomy" id="231223"/>
    <lineage>
        <taxon>Eukaryota</taxon>
        <taxon>Metazoa</taxon>
        <taxon>Spiralia</taxon>
        <taxon>Lophotrochozoa</taxon>
        <taxon>Mollusca</taxon>
        <taxon>Gastropoda</taxon>
        <taxon>Heterobranchia</taxon>
        <taxon>Euthyneura</taxon>
        <taxon>Panpulmonata</taxon>
        <taxon>Sacoglossa</taxon>
        <taxon>Placobranchoidea</taxon>
        <taxon>Plakobranchidae</taxon>
        <taxon>Elysia</taxon>
    </lineage>
</organism>
<protein>
    <submittedName>
        <fullName evidence="2">Uncharacterized protein</fullName>
    </submittedName>
</protein>
<sequence length="383" mass="42108">MQHYNNSFTPNPGRDPPVICYQVVAPTIGVRVHGPPSMGGHMVLSNVPQSVPPPYHNYDSEFPPSNLGGESEQCPQNSGVRPSFGSVLNQTSLHPSPSMSHKEFPSWPQSMTSSPDLLRKSADRAYPSTALNDLCLDWKDTAQRSLPVRSTPPSSMFPLSQTCNMEAPKSPPDHSNFSAVGQDKMLPPAGSVQTYSSETKNQRQDEATGNAGELQALTVEESRRDPSFLIYRPTFHFLVGAPSQGCLLAKRDEYPSQGCPLAKRDEYPSQGCPLAKRDEYPSQGCPLAKRDEYPSQGCPLAKRDEYPSQGCPLAKRDEYPSQGCLLAKRDEYPSQGCPLAKRDEYPSQGCPLAKRDEYPSQGCPLAKRDEYPPEHISDLPTIP</sequence>
<feature type="region of interest" description="Disordered" evidence="1">
    <location>
        <begin position="181"/>
        <end position="219"/>
    </location>
</feature>
<evidence type="ECO:0000313" key="2">
    <source>
        <dbReference type="EMBL" id="KAK3739608.1"/>
    </source>
</evidence>
<evidence type="ECO:0000313" key="3">
    <source>
        <dbReference type="Proteomes" id="UP001283361"/>
    </source>
</evidence>
<feature type="compositionally biased region" description="Basic and acidic residues" evidence="1">
    <location>
        <begin position="366"/>
        <end position="377"/>
    </location>
</feature>
<keyword evidence="3" id="KW-1185">Reference proteome</keyword>
<evidence type="ECO:0000256" key="1">
    <source>
        <dbReference type="SAM" id="MobiDB-lite"/>
    </source>
</evidence>
<feature type="region of interest" description="Disordered" evidence="1">
    <location>
        <begin position="52"/>
        <end position="116"/>
    </location>
</feature>
<reference evidence="2" key="1">
    <citation type="journal article" date="2023" name="G3 (Bethesda)">
        <title>A reference genome for the long-term kleptoplast-retaining sea slug Elysia crispata morphotype clarki.</title>
        <authorList>
            <person name="Eastman K.E."/>
            <person name="Pendleton A.L."/>
            <person name="Shaikh M.A."/>
            <person name="Suttiyut T."/>
            <person name="Ogas R."/>
            <person name="Tomko P."/>
            <person name="Gavelis G."/>
            <person name="Widhalm J.R."/>
            <person name="Wisecaver J.H."/>
        </authorList>
    </citation>
    <scope>NUCLEOTIDE SEQUENCE</scope>
    <source>
        <strain evidence="2">ECLA1</strain>
    </source>
</reference>